<evidence type="ECO:0000313" key="2">
    <source>
        <dbReference type="EMBL" id="SFM60325.1"/>
    </source>
</evidence>
<evidence type="ECO:0000313" key="3">
    <source>
        <dbReference type="Proteomes" id="UP000199048"/>
    </source>
</evidence>
<proteinExistence type="predicted"/>
<name>A0A1I4S748_9HYPH</name>
<feature type="region of interest" description="Disordered" evidence="1">
    <location>
        <begin position="1"/>
        <end position="22"/>
    </location>
</feature>
<keyword evidence="3" id="KW-1185">Reference proteome</keyword>
<reference evidence="3" key="1">
    <citation type="submission" date="2016-10" db="EMBL/GenBank/DDBJ databases">
        <authorList>
            <person name="Varghese N."/>
            <person name="Submissions S."/>
        </authorList>
    </citation>
    <scope>NUCLEOTIDE SEQUENCE [LARGE SCALE GENOMIC DNA]</scope>
    <source>
        <strain evidence="3">BL36</strain>
    </source>
</reference>
<protein>
    <submittedName>
        <fullName evidence="2">Uncharacterized protein</fullName>
    </submittedName>
</protein>
<evidence type="ECO:0000256" key="1">
    <source>
        <dbReference type="SAM" id="MobiDB-lite"/>
    </source>
</evidence>
<gene>
    <name evidence="2" type="ORF">SAMN05192568_104041</name>
</gene>
<dbReference type="EMBL" id="FOTK01000040">
    <property type="protein sequence ID" value="SFM60325.1"/>
    <property type="molecule type" value="Genomic_DNA"/>
</dbReference>
<sequence length="72" mass="7557">MALGPYAGAEPASDGPEPARALLAPSWGDEQWVTAAPVRNFSPVSHAALIEAARGPAKPALRRPALALWETR</sequence>
<dbReference type="AlphaFoldDB" id="A0A1I4S748"/>
<dbReference type="STRING" id="582667.SAMN05192568_104041"/>
<accession>A0A1I4S748</accession>
<dbReference type="Proteomes" id="UP000199048">
    <property type="component" value="Unassembled WGS sequence"/>
</dbReference>
<organism evidence="2 3">
    <name type="scientific">Methylobacterium pseudosasicola</name>
    <dbReference type="NCBI Taxonomy" id="582667"/>
    <lineage>
        <taxon>Bacteria</taxon>
        <taxon>Pseudomonadati</taxon>
        <taxon>Pseudomonadota</taxon>
        <taxon>Alphaproteobacteria</taxon>
        <taxon>Hyphomicrobiales</taxon>
        <taxon>Methylobacteriaceae</taxon>
        <taxon>Methylobacterium</taxon>
    </lineage>
</organism>